<dbReference type="InterPro" id="IPR000531">
    <property type="entry name" value="Beta-barrel_TonB"/>
</dbReference>
<comment type="subcellular location">
    <subcellularLocation>
        <location evidence="1 11">Cell outer membrane</location>
        <topology evidence="1 11">Multi-pass membrane protein</topology>
    </subcellularLocation>
</comment>
<feature type="short sequence motif" description="TonB box" evidence="12">
    <location>
        <begin position="33"/>
        <end position="39"/>
    </location>
</feature>
<sequence length="785" mass="86120">MRKVPLVLGGVGICLSMSAGVQAAETGEPGLETVVVTATRRETNLQETPLAISAFSQESLDENHVSTLLDMRGLVPNLQFFSNGDHAVPLVFIRGLGTRNQTEAGDQGIAFYTDGVFSARSQGTTVMMYDLDGVEVLRGPQGTLFGRNSTGGAVSLRSAKPRLDGFDASGEIAAGSYSMLELRGMANVPITENWAIRVAGAKDEQEGQTDYAPGNQFASSRKYGTVDLSSFRVSSLFQPSDDVRWHLVYENFRNRGTGDVASQDFEDRVNDATAAGNLDLDSDSIRTRLDVGFGEGYTLSYIGGYAEFSQAQMYGNEPQGDTRNTVDSSYEGTQHELQLTNPSEARFNYTAGLYYFEEENSIRFDMLHGSWGFTPQDQATVLSSFVQPARSLETQSVYAQGTFKFTDDLRFTAGARYIEDSREDKGGRSIDCTFGLRGDLPSNLARNAAALNGAQGCYYRQYNDMKGDWDKTTWMARGEYDLTDSVMMYLSYETGWKSGVLQDGKGYDDLVTPSGTLDFSRNNSLLQRPEEVTSTELGIKTDFSDWRLSANLFYMDFTDMQVTGAVIDPVTGQSTLTNTNAGGATIKGLELEASTGLFDGAGQLAATFAYLDATYDEFFGNDQNFGNANGRIWNPCALGVESSGACVGNVFNFAGNNLPYAPEYQLTVQYSHEFPLPGGSAVVPRIRASYYDESFLSWENRGDRPAGTLNAADPGEKDFDRQPAYTMLDAAIAFRSSTDQWTAEAFITNALDEEVKTEAFYGTPQTFYSWGQRRQVGLRLAYKYK</sequence>
<evidence type="ECO:0000259" key="15">
    <source>
        <dbReference type="Pfam" id="PF00593"/>
    </source>
</evidence>
<keyword evidence="9 11" id="KW-0472">Membrane</keyword>
<dbReference type="RefSeq" id="WP_161810672.1">
    <property type="nucleotide sequence ID" value="NZ_BLJN01000001.1"/>
</dbReference>
<feature type="domain" description="TonB-dependent receptor-like beta-barrel" evidence="15">
    <location>
        <begin position="257"/>
        <end position="749"/>
    </location>
</feature>
<dbReference type="PROSITE" id="PS52016">
    <property type="entry name" value="TONB_DEPENDENT_REC_3"/>
    <property type="match status" value="1"/>
</dbReference>
<dbReference type="InterPro" id="IPR039426">
    <property type="entry name" value="TonB-dep_rcpt-like"/>
</dbReference>
<evidence type="ECO:0000256" key="1">
    <source>
        <dbReference type="ARBA" id="ARBA00004571"/>
    </source>
</evidence>
<keyword evidence="6" id="KW-0408">Iron</keyword>
<keyword evidence="2 11" id="KW-0813">Transport</keyword>
<dbReference type="PANTHER" id="PTHR32552">
    <property type="entry name" value="FERRICHROME IRON RECEPTOR-RELATED"/>
    <property type="match status" value="1"/>
</dbReference>
<evidence type="ECO:0000256" key="4">
    <source>
        <dbReference type="ARBA" id="ARBA00022496"/>
    </source>
</evidence>
<evidence type="ECO:0000256" key="11">
    <source>
        <dbReference type="PROSITE-ProRule" id="PRU01360"/>
    </source>
</evidence>
<dbReference type="InterPro" id="IPR012910">
    <property type="entry name" value="Plug_dom"/>
</dbReference>
<dbReference type="Pfam" id="PF00593">
    <property type="entry name" value="TonB_dep_Rec_b-barrel"/>
    <property type="match status" value="1"/>
</dbReference>
<dbReference type="InterPro" id="IPR010916">
    <property type="entry name" value="TonB_box_CS"/>
</dbReference>
<keyword evidence="14" id="KW-0732">Signal</keyword>
<proteinExistence type="inferred from homology"/>
<dbReference type="Gene3D" id="2.40.170.20">
    <property type="entry name" value="TonB-dependent receptor, beta-barrel domain"/>
    <property type="match status" value="1"/>
</dbReference>
<dbReference type="EMBL" id="BLJN01000001">
    <property type="protein sequence ID" value="GFE78821.1"/>
    <property type="molecule type" value="Genomic_DNA"/>
</dbReference>
<accession>A0A829Y742</accession>
<evidence type="ECO:0000256" key="7">
    <source>
        <dbReference type="ARBA" id="ARBA00023065"/>
    </source>
</evidence>
<dbReference type="Pfam" id="PF07715">
    <property type="entry name" value="Plug"/>
    <property type="match status" value="1"/>
</dbReference>
<evidence type="ECO:0000256" key="13">
    <source>
        <dbReference type="RuleBase" id="RU003357"/>
    </source>
</evidence>
<keyword evidence="5 11" id="KW-0812">Transmembrane</keyword>
<evidence type="ECO:0000313" key="17">
    <source>
        <dbReference type="EMBL" id="GFE78821.1"/>
    </source>
</evidence>
<keyword evidence="7" id="KW-0406">Ion transport</keyword>
<keyword evidence="3 11" id="KW-1134">Transmembrane beta strand</keyword>
<evidence type="ECO:0000256" key="2">
    <source>
        <dbReference type="ARBA" id="ARBA00022448"/>
    </source>
</evidence>
<evidence type="ECO:0000256" key="14">
    <source>
        <dbReference type="SAM" id="SignalP"/>
    </source>
</evidence>
<keyword evidence="4" id="KW-0410">Iron transport</keyword>
<feature type="signal peptide" evidence="14">
    <location>
        <begin position="1"/>
        <end position="23"/>
    </location>
</feature>
<evidence type="ECO:0000256" key="6">
    <source>
        <dbReference type="ARBA" id="ARBA00023004"/>
    </source>
</evidence>
<evidence type="ECO:0000259" key="16">
    <source>
        <dbReference type="Pfam" id="PF07715"/>
    </source>
</evidence>
<comment type="caution">
    <text evidence="17">The sequence shown here is derived from an EMBL/GenBank/DDBJ whole genome shotgun (WGS) entry which is preliminary data.</text>
</comment>
<dbReference type="PANTHER" id="PTHR32552:SF81">
    <property type="entry name" value="TONB-DEPENDENT OUTER MEMBRANE RECEPTOR"/>
    <property type="match status" value="1"/>
</dbReference>
<feature type="chain" id="PRO_5032476946" evidence="14">
    <location>
        <begin position="24"/>
        <end position="785"/>
    </location>
</feature>
<keyword evidence="10 11" id="KW-0998">Cell outer membrane</keyword>
<dbReference type="Proteomes" id="UP000445000">
    <property type="component" value="Unassembled WGS sequence"/>
</dbReference>
<dbReference type="GO" id="GO:0009279">
    <property type="term" value="C:cell outer membrane"/>
    <property type="evidence" value="ECO:0007669"/>
    <property type="project" value="UniProtKB-SubCell"/>
</dbReference>
<keyword evidence="18" id="KW-1185">Reference proteome</keyword>
<evidence type="ECO:0000256" key="9">
    <source>
        <dbReference type="ARBA" id="ARBA00023136"/>
    </source>
</evidence>
<evidence type="ECO:0000256" key="8">
    <source>
        <dbReference type="ARBA" id="ARBA00023077"/>
    </source>
</evidence>
<reference evidence="18" key="1">
    <citation type="submission" date="2020-01" db="EMBL/GenBank/DDBJ databases">
        <title>'Steroidobacter agaridevorans' sp. nov., agar-degrading bacteria isolated from rhizosphere soils.</title>
        <authorList>
            <person name="Ikenaga M."/>
            <person name="Kataoka M."/>
            <person name="Murouchi A."/>
            <person name="Katsuragi S."/>
            <person name="Sakai M."/>
        </authorList>
    </citation>
    <scope>NUCLEOTIDE SEQUENCE [LARGE SCALE GENOMIC DNA]</scope>
    <source>
        <strain evidence="18">YU21-B</strain>
    </source>
</reference>
<feature type="domain" description="TonB-dependent receptor plug" evidence="16">
    <location>
        <begin position="45"/>
        <end position="153"/>
    </location>
</feature>
<dbReference type="PROSITE" id="PS00430">
    <property type="entry name" value="TONB_DEPENDENT_REC_1"/>
    <property type="match status" value="1"/>
</dbReference>
<keyword evidence="8 12" id="KW-0798">TonB box</keyword>
<gene>
    <name evidence="17" type="primary">fyuA_1</name>
    <name evidence="17" type="ORF">GCM10011487_08210</name>
</gene>
<evidence type="ECO:0000256" key="5">
    <source>
        <dbReference type="ARBA" id="ARBA00022692"/>
    </source>
</evidence>
<organism evidence="17 18">
    <name type="scientific">Steroidobacter agaridevorans</name>
    <dbReference type="NCBI Taxonomy" id="2695856"/>
    <lineage>
        <taxon>Bacteria</taxon>
        <taxon>Pseudomonadati</taxon>
        <taxon>Pseudomonadota</taxon>
        <taxon>Gammaproteobacteria</taxon>
        <taxon>Steroidobacterales</taxon>
        <taxon>Steroidobacteraceae</taxon>
        <taxon>Steroidobacter</taxon>
    </lineage>
</organism>
<dbReference type="SUPFAM" id="SSF56935">
    <property type="entry name" value="Porins"/>
    <property type="match status" value="1"/>
</dbReference>
<evidence type="ECO:0000256" key="12">
    <source>
        <dbReference type="PROSITE-ProRule" id="PRU10143"/>
    </source>
</evidence>
<evidence type="ECO:0000313" key="18">
    <source>
        <dbReference type="Proteomes" id="UP000445000"/>
    </source>
</evidence>
<evidence type="ECO:0000256" key="10">
    <source>
        <dbReference type="ARBA" id="ARBA00023237"/>
    </source>
</evidence>
<dbReference type="GO" id="GO:0006826">
    <property type="term" value="P:iron ion transport"/>
    <property type="evidence" value="ECO:0007669"/>
    <property type="project" value="UniProtKB-KW"/>
</dbReference>
<protein>
    <submittedName>
        <fullName evidence="17">TonB-dependent receptor</fullName>
    </submittedName>
</protein>
<keyword evidence="17" id="KW-0675">Receptor</keyword>
<evidence type="ECO:0000256" key="3">
    <source>
        <dbReference type="ARBA" id="ARBA00022452"/>
    </source>
</evidence>
<dbReference type="InterPro" id="IPR036942">
    <property type="entry name" value="Beta-barrel_TonB_sf"/>
</dbReference>
<name>A0A829Y742_9GAMM</name>
<dbReference type="AlphaFoldDB" id="A0A829Y742"/>
<comment type="similarity">
    <text evidence="11 13">Belongs to the TonB-dependent receptor family.</text>
</comment>